<sequence>MASNHSSVASAGGTSHIVGGTSIQPGAWPGIVSIQATWENGTWHMCSGVLLSSQWVLTVAHCFARGISTWEVVIGTTDLTQPGPESKVRHIQRLLVHQHYVAATARNDIALVELDQPVECSDYIQLGCVPDASLRVSELKSCYIAGWDFMGLAPPPEPTGSGMVLRESKVHLMDTELCNSSRWYAGVIHPRNLCAGYPQDSIDTCQGDSGGPLVCKDNEADYFWLVGMSSWGRGCERARHPGIYTSTQHFYNWILLQMGLSPAERAGPAPEPVVTSYSLRPALTSSGTLMPMAFPHQILVQFRNLLQEFLQFLKDKKA</sequence>
<proteinExistence type="predicted"/>
<accession>A0A8C3GWC2</accession>
<reference evidence="9" key="2">
    <citation type="submission" date="2025-08" db="UniProtKB">
        <authorList>
            <consortium name="Ensembl"/>
        </authorList>
    </citation>
    <scope>IDENTIFICATION</scope>
</reference>
<dbReference type="EC" id="3.4.21.10" evidence="2"/>
<evidence type="ECO:0000256" key="3">
    <source>
        <dbReference type="ARBA" id="ARBA00017161"/>
    </source>
</evidence>
<dbReference type="PROSITE" id="PS00135">
    <property type="entry name" value="TRYPSIN_SER"/>
    <property type="match status" value="1"/>
</dbReference>
<dbReference type="OMA" id="NTWHFPA"/>
<dbReference type="CDD" id="cd00190">
    <property type="entry name" value="Tryp_SPc"/>
    <property type="match status" value="1"/>
</dbReference>
<feature type="domain" description="Peptidase S1" evidence="8">
    <location>
        <begin position="17"/>
        <end position="259"/>
    </location>
</feature>
<dbReference type="SUPFAM" id="SSF50494">
    <property type="entry name" value="Trypsin-like serine proteases"/>
    <property type="match status" value="1"/>
</dbReference>
<evidence type="ECO:0000256" key="2">
    <source>
        <dbReference type="ARBA" id="ARBA00012050"/>
    </source>
</evidence>
<evidence type="ECO:0000256" key="4">
    <source>
        <dbReference type="ARBA" id="ARBA00022670"/>
    </source>
</evidence>
<dbReference type="PROSITE" id="PS50240">
    <property type="entry name" value="TRYPSIN_DOM"/>
    <property type="match status" value="1"/>
</dbReference>
<gene>
    <name evidence="9" type="primary">LOC116443194</name>
</gene>
<dbReference type="GO" id="GO:0006508">
    <property type="term" value="P:proteolysis"/>
    <property type="evidence" value="ECO:0007669"/>
    <property type="project" value="UniProtKB-KW"/>
</dbReference>
<evidence type="ECO:0000256" key="1">
    <source>
        <dbReference type="ARBA" id="ARBA00001656"/>
    </source>
</evidence>
<dbReference type="InterPro" id="IPR033116">
    <property type="entry name" value="TRYPSIN_SER"/>
</dbReference>
<reference evidence="9" key="3">
    <citation type="submission" date="2025-09" db="UniProtKB">
        <authorList>
            <consortium name="Ensembl"/>
        </authorList>
    </citation>
    <scope>IDENTIFICATION</scope>
</reference>
<keyword evidence="10" id="KW-1185">Reference proteome</keyword>
<organism evidence="9 10">
    <name type="scientific">Corvus moneduloides</name>
    <name type="common">New Caledonian crow</name>
    <dbReference type="NCBI Taxonomy" id="1196302"/>
    <lineage>
        <taxon>Eukaryota</taxon>
        <taxon>Metazoa</taxon>
        <taxon>Chordata</taxon>
        <taxon>Craniata</taxon>
        <taxon>Vertebrata</taxon>
        <taxon>Euteleostomi</taxon>
        <taxon>Archelosauria</taxon>
        <taxon>Archosauria</taxon>
        <taxon>Dinosauria</taxon>
        <taxon>Saurischia</taxon>
        <taxon>Theropoda</taxon>
        <taxon>Coelurosauria</taxon>
        <taxon>Aves</taxon>
        <taxon>Neognathae</taxon>
        <taxon>Neoaves</taxon>
        <taxon>Telluraves</taxon>
        <taxon>Australaves</taxon>
        <taxon>Passeriformes</taxon>
        <taxon>Corvoidea</taxon>
        <taxon>Corvidae</taxon>
        <taxon>Corvus</taxon>
    </lineage>
</organism>
<dbReference type="SMART" id="SM00020">
    <property type="entry name" value="Tryp_SPc"/>
    <property type="match status" value="1"/>
</dbReference>
<keyword evidence="6" id="KW-0720">Serine protease</keyword>
<dbReference type="Proteomes" id="UP000694553">
    <property type="component" value="Unassembled WGS sequence"/>
</dbReference>
<dbReference type="GO" id="GO:0004252">
    <property type="term" value="F:serine-type endopeptidase activity"/>
    <property type="evidence" value="ECO:0007669"/>
    <property type="project" value="InterPro"/>
</dbReference>
<dbReference type="GO" id="GO:0007340">
    <property type="term" value="P:acrosome reaction"/>
    <property type="evidence" value="ECO:0007669"/>
    <property type="project" value="TreeGrafter"/>
</dbReference>
<evidence type="ECO:0000256" key="6">
    <source>
        <dbReference type="ARBA" id="ARBA00022825"/>
    </source>
</evidence>
<dbReference type="Gene3D" id="2.40.10.10">
    <property type="entry name" value="Trypsin-like serine proteases"/>
    <property type="match status" value="2"/>
</dbReference>
<dbReference type="InterPro" id="IPR001254">
    <property type="entry name" value="Trypsin_dom"/>
</dbReference>
<evidence type="ECO:0000256" key="5">
    <source>
        <dbReference type="ARBA" id="ARBA00022801"/>
    </source>
</evidence>
<accession>A0A8U7NZ02</accession>
<protein>
    <recommendedName>
        <fullName evidence="3">Acrosin</fullName>
        <ecNumber evidence="2">3.4.21.10</ecNumber>
    </recommendedName>
</protein>
<dbReference type="InterPro" id="IPR043504">
    <property type="entry name" value="Peptidase_S1_PA_chymotrypsin"/>
</dbReference>
<dbReference type="PANTHER" id="PTHR24252:SF8">
    <property type="entry name" value="ACROSIN"/>
    <property type="match status" value="1"/>
</dbReference>
<dbReference type="FunFam" id="2.40.10.10:FF:000003">
    <property type="entry name" value="Transmembrane serine protease 3"/>
    <property type="match status" value="1"/>
</dbReference>
<comment type="catalytic activity">
    <reaction evidence="1">
        <text>Preferential cleavage: Arg-|-Xaa, Lys-|-Xaa.</text>
        <dbReference type="EC" id="3.4.21.10"/>
    </reaction>
</comment>
<name>A0A8C3GWC2_CORMO</name>
<keyword evidence="4" id="KW-0645">Protease</keyword>
<dbReference type="Ensembl" id="ENSCMUT00000011493.2">
    <property type="protein sequence ID" value="ENSCMUP00000010668.2"/>
    <property type="gene ID" value="ENSCMUG00000006713.2"/>
</dbReference>
<dbReference type="InterPro" id="IPR001314">
    <property type="entry name" value="Peptidase_S1A"/>
</dbReference>
<dbReference type="PANTHER" id="PTHR24252">
    <property type="entry name" value="ACROSIN-RELATED"/>
    <property type="match status" value="1"/>
</dbReference>
<dbReference type="Pfam" id="PF00089">
    <property type="entry name" value="Trypsin"/>
    <property type="match status" value="1"/>
</dbReference>
<dbReference type="AlphaFoldDB" id="A0A8C3GWC2"/>
<dbReference type="PRINTS" id="PR00722">
    <property type="entry name" value="CHYMOTRYPSIN"/>
</dbReference>
<reference evidence="10" key="1">
    <citation type="submission" date="2019-10" db="EMBL/GenBank/DDBJ databases">
        <title>Corvus moneduloides (New Caledonian crow) genome, bCorMon1, primary haplotype.</title>
        <authorList>
            <person name="Rutz C."/>
            <person name="Fungtammasan C."/>
            <person name="Mountcastle J."/>
            <person name="Formenti G."/>
            <person name="Chow W."/>
            <person name="Howe K."/>
            <person name="Steele M.P."/>
            <person name="Fernandes J."/>
            <person name="Gilbert M.T.P."/>
            <person name="Fedrigo O."/>
            <person name="Jarvis E.D."/>
            <person name="Gemmell N."/>
        </authorList>
    </citation>
    <scope>NUCLEOTIDE SEQUENCE [LARGE SCALE GENOMIC DNA]</scope>
</reference>
<evidence type="ECO:0000313" key="9">
    <source>
        <dbReference type="Ensembl" id="ENSCMUP00000010668.2"/>
    </source>
</evidence>
<dbReference type="InterPro" id="IPR009003">
    <property type="entry name" value="Peptidase_S1_PA"/>
</dbReference>
<evidence type="ECO:0000313" key="10">
    <source>
        <dbReference type="Proteomes" id="UP000694553"/>
    </source>
</evidence>
<keyword evidence="7" id="KW-1015">Disulfide bond</keyword>
<evidence type="ECO:0000256" key="7">
    <source>
        <dbReference type="ARBA" id="ARBA00023157"/>
    </source>
</evidence>
<keyword evidence="5" id="KW-0378">Hydrolase</keyword>
<evidence type="ECO:0000259" key="8">
    <source>
        <dbReference type="PROSITE" id="PS50240"/>
    </source>
</evidence>